<evidence type="ECO:0000256" key="3">
    <source>
        <dbReference type="SAM" id="Phobius"/>
    </source>
</evidence>
<evidence type="ECO:0000256" key="2">
    <source>
        <dbReference type="SAM" id="MobiDB-lite"/>
    </source>
</evidence>
<dbReference type="PANTHER" id="PTHR43662:SF3">
    <property type="entry name" value="DOMAIN PROTEIN, PUTATIVE (AFU_ORTHOLOGUE AFUA_6G11970)-RELATED"/>
    <property type="match status" value="1"/>
</dbReference>
<dbReference type="AlphaFoldDB" id="A0A9W8K0M5"/>
<feature type="compositionally biased region" description="Low complexity" evidence="2">
    <location>
        <begin position="939"/>
        <end position="951"/>
    </location>
</feature>
<feature type="coiled-coil region" evidence="1">
    <location>
        <begin position="769"/>
        <end position="824"/>
    </location>
</feature>
<dbReference type="Pfam" id="PF09362">
    <property type="entry name" value="DUF1996"/>
    <property type="match status" value="1"/>
</dbReference>
<accession>A0A9W8K0M5</accession>
<keyword evidence="3" id="KW-0472">Membrane</keyword>
<reference evidence="5" key="1">
    <citation type="submission" date="2022-07" db="EMBL/GenBank/DDBJ databases">
        <title>Genome Sequence of Agrocybe chaxingu.</title>
        <authorList>
            <person name="Buettner E."/>
        </authorList>
    </citation>
    <scope>NUCLEOTIDE SEQUENCE</scope>
    <source>
        <strain evidence="5">MP-N11</strain>
    </source>
</reference>
<evidence type="ECO:0000313" key="6">
    <source>
        <dbReference type="Proteomes" id="UP001148786"/>
    </source>
</evidence>
<sequence>MPIFRNGYLRLTMQWKPLLLGVTLASLPYTHALIRFGCSQLVTERFDPLVTPGEVSPHVHQIVGGNAFNLTMHPDNDLPALSTCTTCRFVEDKSNYWTAALYFHHPNGSFIRVPQMANHNTGPGLQSGGMTIYYFQPNGGIPFTVFPKGFRMIVGNPMRRGNDIDPADTAAKAVTFRCFEGDDPGSTIVPGTNPPDTFEFPQDALRRRCWDGVNLDSPDHSSHVAHPVGGFFNTNCPASHPVRIPLLFIEINWDTRPFNDLSLWPKGGQPFVFAMGDPTGYGQHADYVFGWEGDSLQRAMDVCTGGTGIPWHCPVLTIQDTEDMNSCRQPEKVAEVVDGAYIDKLPGCNPIQRGPAQATMIPNCDAPSTTVDAPMPTEPPRCGEPTLGGVQRWPCAAKWYLGRRCSHAEAARMHGVLIERYQIDTKRACADEALGRSMKPPQYVIITTTMSSTVDVFINDENKPANIPSYATIIAQCFDLGPQQATATNISGVRITLDKRSDKEVSNIWVKFGRNITMGEAKTQRFVAQYLEDNNNPAVRAPRVYLAFTWGSFGFIVAEYIDGQICGDSDIALVAAAVQSLIDIPSPSSTPGPVGGGMIEHPFFIHRTSSIGYESVKELQDHMNGILCVTGRKRRVNFELELASHGLLLCVSDLKPVNFMRDRENRIVAVDFGGYSFLPPSFFAFALRHGCPSSFAQRIARKLSYPPSTEVGALYHILHPPEECSQCGAYARHLLYHGSGFGASLEEAFFNQAEDSFVEGVIEGRRLQREDDQIRLARYRRRLEDMRQQRDDARVLQLRHQDAAELLKAELAEAKDMLLAVQLAYEELVDRLLRSSGRDGDGLWEPEAARNTRGRSSPATDSESESVSSGSSIDSWPSDVPSFEDNEAFEVMQQLHLMDEWDKEDAGWLERIHREAHEIDETPSSPELVSSDSSEDSDLSSSPASSIVDLALPEHGTPVPSTASTRREPLTIPQLDLLMASAQYPTKDQTALKQVRLLIRAAERTPKNKRSPEQLYLLATWRKPSRSHSPASSSSSILSYVTPTSPAISSLHETPEIFVDASAYGIGFIFKDRWLAWTFAPRHPLIPLGPDKHVIMSWAELIAVELGLLTLLAAGYRNTKVKLRSDNEGVVMALKTERWTPRYGLDSVLQRVLRLCKDGGLSLQSIWISTKKNPADGPSRGTYPPRRLMFEHCPEVPQHLAGLLLPVDPAKLRK</sequence>
<keyword evidence="3" id="KW-1133">Transmembrane helix</keyword>
<feature type="compositionally biased region" description="Low complexity" evidence="2">
    <location>
        <begin position="856"/>
        <end position="878"/>
    </location>
</feature>
<organism evidence="5 6">
    <name type="scientific">Agrocybe chaxingu</name>
    <dbReference type="NCBI Taxonomy" id="84603"/>
    <lineage>
        <taxon>Eukaryota</taxon>
        <taxon>Fungi</taxon>
        <taxon>Dikarya</taxon>
        <taxon>Basidiomycota</taxon>
        <taxon>Agaricomycotina</taxon>
        <taxon>Agaricomycetes</taxon>
        <taxon>Agaricomycetidae</taxon>
        <taxon>Agaricales</taxon>
        <taxon>Agaricineae</taxon>
        <taxon>Strophariaceae</taxon>
        <taxon>Agrocybe</taxon>
    </lineage>
</organism>
<feature type="region of interest" description="Disordered" evidence="2">
    <location>
        <begin position="916"/>
        <end position="966"/>
    </location>
</feature>
<evidence type="ECO:0000256" key="1">
    <source>
        <dbReference type="SAM" id="Coils"/>
    </source>
</evidence>
<evidence type="ECO:0000313" key="5">
    <source>
        <dbReference type="EMBL" id="KAJ3510940.1"/>
    </source>
</evidence>
<dbReference type="InterPro" id="IPR011009">
    <property type="entry name" value="Kinase-like_dom_sf"/>
</dbReference>
<protein>
    <recommendedName>
        <fullName evidence="4">DUF1996 domain-containing protein</fullName>
    </recommendedName>
</protein>
<dbReference type="PANTHER" id="PTHR43662">
    <property type="match status" value="1"/>
</dbReference>
<dbReference type="OrthoDB" id="2965174at2759"/>
<keyword evidence="1" id="KW-0175">Coiled coil</keyword>
<evidence type="ECO:0000259" key="4">
    <source>
        <dbReference type="Pfam" id="PF09362"/>
    </source>
</evidence>
<name>A0A9W8K0M5_9AGAR</name>
<keyword evidence="6" id="KW-1185">Reference proteome</keyword>
<proteinExistence type="predicted"/>
<comment type="caution">
    <text evidence="5">The sequence shown here is derived from an EMBL/GenBank/DDBJ whole genome shotgun (WGS) entry which is preliminary data.</text>
</comment>
<dbReference type="InterPro" id="IPR018535">
    <property type="entry name" value="DUF1996"/>
</dbReference>
<dbReference type="SUPFAM" id="SSF56112">
    <property type="entry name" value="Protein kinase-like (PK-like)"/>
    <property type="match status" value="1"/>
</dbReference>
<keyword evidence="3" id="KW-0812">Transmembrane</keyword>
<feature type="domain" description="DUF1996" evidence="4">
    <location>
        <begin position="47"/>
        <end position="291"/>
    </location>
</feature>
<dbReference type="EMBL" id="JANKHO010000360">
    <property type="protein sequence ID" value="KAJ3510940.1"/>
    <property type="molecule type" value="Genomic_DNA"/>
</dbReference>
<feature type="compositionally biased region" description="Low complexity" evidence="2">
    <location>
        <begin position="923"/>
        <end position="932"/>
    </location>
</feature>
<feature type="transmembrane region" description="Helical" evidence="3">
    <location>
        <begin position="1095"/>
        <end position="1116"/>
    </location>
</feature>
<feature type="region of interest" description="Disordered" evidence="2">
    <location>
        <begin position="840"/>
        <end position="882"/>
    </location>
</feature>
<gene>
    <name evidence="5" type="ORF">NLJ89_g4385</name>
</gene>
<dbReference type="Proteomes" id="UP001148786">
    <property type="component" value="Unassembled WGS sequence"/>
</dbReference>